<evidence type="ECO:0000313" key="1">
    <source>
        <dbReference type="EMBL" id="MBY6275402.1"/>
    </source>
</evidence>
<dbReference type="Proteomes" id="UP000732377">
    <property type="component" value="Unassembled WGS sequence"/>
</dbReference>
<dbReference type="AlphaFoldDB" id="A0A953HZA7"/>
<organism evidence="1 2">
    <name type="scientific">Symbiobacterium thermophilum</name>
    <dbReference type="NCBI Taxonomy" id="2734"/>
    <lineage>
        <taxon>Bacteria</taxon>
        <taxon>Bacillati</taxon>
        <taxon>Bacillota</taxon>
        <taxon>Clostridia</taxon>
        <taxon>Eubacteriales</taxon>
        <taxon>Symbiobacteriaceae</taxon>
        <taxon>Symbiobacterium</taxon>
    </lineage>
</organism>
<sequence>MKPIQLTREQVAGLRPAELQSYDEWCCEQGIIPADCETIPHRKLTYTEAAQVFNAFYEVERHFEEEFNTVYNRLCELRQRISEDDPLSKELRDAINEATDLHWSFGRAMGFIAYLAGQREGFRLGVAAVTRAASDPDLATAVMGALVDDRQLDRLIGQLATGTEDPEYVG</sequence>
<name>A0A953HZA7_SYMTR</name>
<protein>
    <submittedName>
        <fullName evidence="1">Uncharacterized protein</fullName>
    </submittedName>
</protein>
<comment type="caution">
    <text evidence="1">The sequence shown here is derived from an EMBL/GenBank/DDBJ whole genome shotgun (WGS) entry which is preliminary data.</text>
</comment>
<dbReference type="EMBL" id="PIUK01000023">
    <property type="protein sequence ID" value="MBY6275402.1"/>
    <property type="molecule type" value="Genomic_DNA"/>
</dbReference>
<evidence type="ECO:0000313" key="2">
    <source>
        <dbReference type="Proteomes" id="UP000732377"/>
    </source>
</evidence>
<proteinExistence type="predicted"/>
<reference evidence="1" key="1">
    <citation type="submission" date="2017-11" db="EMBL/GenBank/DDBJ databases">
        <title>Three new genomes from thermophilic consortium.</title>
        <authorList>
            <person name="Quaggio R."/>
            <person name="Amgarten D."/>
            <person name="Setubal J.C."/>
        </authorList>
    </citation>
    <scope>NUCLEOTIDE SEQUENCE</scope>
    <source>
        <strain evidence="1">ZCTH01-B2</strain>
    </source>
</reference>
<accession>A0A953HZA7</accession>
<gene>
    <name evidence="1" type="ORF">CWE10_04155</name>
</gene>
<dbReference type="RefSeq" id="WP_273378239.1">
    <property type="nucleotide sequence ID" value="NZ_PIUK01000023.1"/>
</dbReference>